<comment type="caution">
    <text evidence="1">The sequence shown here is derived from an EMBL/GenBank/DDBJ whole genome shotgun (WGS) entry which is preliminary data.</text>
</comment>
<keyword evidence="2" id="KW-1185">Reference proteome</keyword>
<name>A0A0L0NB14_TOLOC</name>
<reference evidence="1 2" key="1">
    <citation type="journal article" date="2015" name="BMC Genomics">
        <title>The genome of the truffle-parasite Tolypocladium ophioglossoides and the evolution of antifungal peptaibiotics.</title>
        <authorList>
            <person name="Quandt C.A."/>
            <person name="Bushley K.E."/>
            <person name="Spatafora J.W."/>
        </authorList>
    </citation>
    <scope>NUCLEOTIDE SEQUENCE [LARGE SCALE GENOMIC DNA]</scope>
    <source>
        <strain evidence="1 2">CBS 100239</strain>
    </source>
</reference>
<dbReference type="EMBL" id="LFRF01000009">
    <property type="protein sequence ID" value="KND91174.1"/>
    <property type="molecule type" value="Genomic_DNA"/>
</dbReference>
<dbReference type="Proteomes" id="UP000036947">
    <property type="component" value="Unassembled WGS sequence"/>
</dbReference>
<protein>
    <submittedName>
        <fullName evidence="1">Uncharacterized protein</fullName>
    </submittedName>
</protein>
<dbReference type="AlphaFoldDB" id="A0A0L0NB14"/>
<sequence length="273" mass="30836">MYAPFDIQTESVDNLALPPFPSFRFGCVLLEFVGVTTASARVRFMRPRGSNQATSGKSRRRCTPAVASLVREAVVTRGKVSVSGRCPASPRGLRPLACKAVYPSMRRGTNVDQFSEPFAMASIFDNRLVRLCQVSLHQREKYLRPLFLYDFPPSRFTASILEAFSSQAIFHLSRSSFPTLHNSFSRLAQRFASAFRSRPSNSLPRLQVCSCRGFHDSRSLVPTLYDLLFLLRSLHIPRTLAALQLQVSLRDSRRITTTCCFRCLLPHSFKSYL</sequence>
<accession>A0A0L0NB14</accession>
<feature type="non-terminal residue" evidence="1">
    <location>
        <position position="273"/>
    </location>
</feature>
<evidence type="ECO:0000313" key="1">
    <source>
        <dbReference type="EMBL" id="KND91174.1"/>
    </source>
</evidence>
<proteinExistence type="predicted"/>
<gene>
    <name evidence="1" type="ORF">TOPH_04167</name>
</gene>
<evidence type="ECO:0000313" key="2">
    <source>
        <dbReference type="Proteomes" id="UP000036947"/>
    </source>
</evidence>
<organism evidence="1 2">
    <name type="scientific">Tolypocladium ophioglossoides (strain CBS 100239)</name>
    <name type="common">Snaketongue truffleclub</name>
    <name type="synonym">Elaphocordyceps ophioglossoides</name>
    <dbReference type="NCBI Taxonomy" id="1163406"/>
    <lineage>
        <taxon>Eukaryota</taxon>
        <taxon>Fungi</taxon>
        <taxon>Dikarya</taxon>
        <taxon>Ascomycota</taxon>
        <taxon>Pezizomycotina</taxon>
        <taxon>Sordariomycetes</taxon>
        <taxon>Hypocreomycetidae</taxon>
        <taxon>Hypocreales</taxon>
        <taxon>Ophiocordycipitaceae</taxon>
        <taxon>Tolypocladium</taxon>
    </lineage>
</organism>